<accession>A0A0D2P0B8</accession>
<protein>
    <submittedName>
        <fullName evidence="1">Uncharacterized protein</fullName>
    </submittedName>
</protein>
<organism evidence="1 2">
    <name type="scientific">Hypholoma sublateritium (strain FD-334 SS-4)</name>
    <dbReference type="NCBI Taxonomy" id="945553"/>
    <lineage>
        <taxon>Eukaryota</taxon>
        <taxon>Fungi</taxon>
        <taxon>Dikarya</taxon>
        <taxon>Basidiomycota</taxon>
        <taxon>Agaricomycotina</taxon>
        <taxon>Agaricomycetes</taxon>
        <taxon>Agaricomycetidae</taxon>
        <taxon>Agaricales</taxon>
        <taxon>Agaricineae</taxon>
        <taxon>Strophariaceae</taxon>
        <taxon>Hypholoma</taxon>
    </lineage>
</organism>
<dbReference type="Proteomes" id="UP000054270">
    <property type="component" value="Unassembled WGS sequence"/>
</dbReference>
<reference evidence="2" key="1">
    <citation type="submission" date="2014-04" db="EMBL/GenBank/DDBJ databases">
        <title>Evolutionary Origins and Diversification of the Mycorrhizal Mutualists.</title>
        <authorList>
            <consortium name="DOE Joint Genome Institute"/>
            <consortium name="Mycorrhizal Genomics Consortium"/>
            <person name="Kohler A."/>
            <person name="Kuo A."/>
            <person name="Nagy L.G."/>
            <person name="Floudas D."/>
            <person name="Copeland A."/>
            <person name="Barry K.W."/>
            <person name="Cichocki N."/>
            <person name="Veneault-Fourrey C."/>
            <person name="LaButti K."/>
            <person name="Lindquist E.A."/>
            <person name="Lipzen A."/>
            <person name="Lundell T."/>
            <person name="Morin E."/>
            <person name="Murat C."/>
            <person name="Riley R."/>
            <person name="Ohm R."/>
            <person name="Sun H."/>
            <person name="Tunlid A."/>
            <person name="Henrissat B."/>
            <person name="Grigoriev I.V."/>
            <person name="Hibbett D.S."/>
            <person name="Martin F."/>
        </authorList>
    </citation>
    <scope>NUCLEOTIDE SEQUENCE [LARGE SCALE GENOMIC DNA]</scope>
    <source>
        <strain evidence="2">FD-334 SS-4</strain>
    </source>
</reference>
<evidence type="ECO:0000313" key="2">
    <source>
        <dbReference type="Proteomes" id="UP000054270"/>
    </source>
</evidence>
<evidence type="ECO:0000313" key="1">
    <source>
        <dbReference type="EMBL" id="KJA24384.1"/>
    </source>
</evidence>
<gene>
    <name evidence="1" type="ORF">HYPSUDRAFT_65596</name>
</gene>
<dbReference type="EMBL" id="KN817537">
    <property type="protein sequence ID" value="KJA24384.1"/>
    <property type="molecule type" value="Genomic_DNA"/>
</dbReference>
<sequence length="79" mass="8934">MCGLGLLNYFRTEGCLDTRQFIFSESPYGGTRSLAEIKVRDTSVIQDCARTHHRLSPHRRFAAKKETAISERSSVIFGI</sequence>
<proteinExistence type="predicted"/>
<dbReference type="AlphaFoldDB" id="A0A0D2P0B8"/>
<name>A0A0D2P0B8_HYPSF</name>
<keyword evidence="2" id="KW-1185">Reference proteome</keyword>